<dbReference type="EMBL" id="NEVH01020948">
    <property type="protein sequence ID" value="PNF20384.1"/>
    <property type="molecule type" value="Genomic_DNA"/>
</dbReference>
<comment type="caution">
    <text evidence="2">The sequence shown here is derived from an EMBL/GenBank/DDBJ whole genome shotgun (WGS) entry which is preliminary data.</text>
</comment>
<evidence type="ECO:0000256" key="1">
    <source>
        <dbReference type="SAM" id="SignalP"/>
    </source>
</evidence>
<evidence type="ECO:0000313" key="3">
    <source>
        <dbReference type="Proteomes" id="UP000235965"/>
    </source>
</evidence>
<proteinExistence type="predicted"/>
<reference evidence="2 3" key="1">
    <citation type="submission" date="2017-12" db="EMBL/GenBank/DDBJ databases">
        <title>Hemimetabolous genomes reveal molecular basis of termite eusociality.</title>
        <authorList>
            <person name="Harrison M.C."/>
            <person name="Jongepier E."/>
            <person name="Robertson H.M."/>
            <person name="Arning N."/>
            <person name="Bitard-Feildel T."/>
            <person name="Chao H."/>
            <person name="Childers C.P."/>
            <person name="Dinh H."/>
            <person name="Doddapaneni H."/>
            <person name="Dugan S."/>
            <person name="Gowin J."/>
            <person name="Greiner C."/>
            <person name="Han Y."/>
            <person name="Hu H."/>
            <person name="Hughes D.S.T."/>
            <person name="Huylmans A.-K."/>
            <person name="Kemena C."/>
            <person name="Kremer L.P.M."/>
            <person name="Lee S.L."/>
            <person name="Lopez-Ezquerra A."/>
            <person name="Mallet L."/>
            <person name="Monroy-Kuhn J.M."/>
            <person name="Moser A."/>
            <person name="Murali S.C."/>
            <person name="Muzny D.M."/>
            <person name="Otani S."/>
            <person name="Piulachs M.-D."/>
            <person name="Poelchau M."/>
            <person name="Qu J."/>
            <person name="Schaub F."/>
            <person name="Wada-Katsumata A."/>
            <person name="Worley K.C."/>
            <person name="Xie Q."/>
            <person name="Ylla G."/>
            <person name="Poulsen M."/>
            <person name="Gibbs R.A."/>
            <person name="Schal C."/>
            <person name="Richards S."/>
            <person name="Belles X."/>
            <person name="Korb J."/>
            <person name="Bornberg-Bauer E."/>
        </authorList>
    </citation>
    <scope>NUCLEOTIDE SEQUENCE [LARGE SCALE GENOMIC DNA]</scope>
    <source>
        <tissue evidence="2">Whole body</tissue>
    </source>
</reference>
<feature type="signal peptide" evidence="1">
    <location>
        <begin position="1"/>
        <end position="27"/>
    </location>
</feature>
<gene>
    <name evidence="2" type="ORF">B7P43_G10232</name>
</gene>
<protein>
    <submittedName>
        <fullName evidence="2">Uncharacterized protein</fullName>
    </submittedName>
</protein>
<organism evidence="2 3">
    <name type="scientific">Cryptotermes secundus</name>
    <dbReference type="NCBI Taxonomy" id="105785"/>
    <lineage>
        <taxon>Eukaryota</taxon>
        <taxon>Metazoa</taxon>
        <taxon>Ecdysozoa</taxon>
        <taxon>Arthropoda</taxon>
        <taxon>Hexapoda</taxon>
        <taxon>Insecta</taxon>
        <taxon>Pterygota</taxon>
        <taxon>Neoptera</taxon>
        <taxon>Polyneoptera</taxon>
        <taxon>Dictyoptera</taxon>
        <taxon>Blattodea</taxon>
        <taxon>Blattoidea</taxon>
        <taxon>Termitoidae</taxon>
        <taxon>Kalotermitidae</taxon>
        <taxon>Cryptotermitinae</taxon>
        <taxon>Cryptotermes</taxon>
    </lineage>
</organism>
<dbReference type="Proteomes" id="UP000235965">
    <property type="component" value="Unassembled WGS sequence"/>
</dbReference>
<name>A0A2J7PVL9_9NEOP</name>
<sequence>MTLHWWMHWFWITKPAALLLVSSIVVALPLGPYTLPTQYRFHEQLDHDDSTITDLLLHLKAGHHIPSAYNTDLWMGTQDLRQSSTSSSSLLWPTESVPGIQREETIDPSSKAIPEPSISTYLKSETDQIGLSRGVQPFLFYTSGPPDSSTASERHVLLDPPITDEHMFSQVLGAGSSQFPDTQTVGKQSVVSDSEESVPVLKSALISEIRGENQNLSATEGTTVSINGVRKISATEDNNSAVVISKDIRNTTQLVFNNSEGILSDNHNFSVEPAVDNLNSFIQGVDKPSVNIPRPVTRDLENNSKSSLSTSLQISVLASHALDHTSSLSTAFPQLKPPVPRSDKSAGYFPSQFRPLVLSTISPSKDGPDAFPIPHSSDTSDIMQSYLQGPNINDDFLNRKHVEA</sequence>
<dbReference type="AlphaFoldDB" id="A0A2J7PVL9"/>
<keyword evidence="1" id="KW-0732">Signal</keyword>
<dbReference type="OrthoDB" id="8192800at2759"/>
<dbReference type="InParanoid" id="A0A2J7PVL9"/>
<accession>A0A2J7PVL9</accession>
<feature type="chain" id="PRO_5014425546" evidence="1">
    <location>
        <begin position="28"/>
        <end position="404"/>
    </location>
</feature>
<feature type="non-terminal residue" evidence="2">
    <location>
        <position position="404"/>
    </location>
</feature>
<keyword evidence="3" id="KW-1185">Reference proteome</keyword>
<evidence type="ECO:0000313" key="2">
    <source>
        <dbReference type="EMBL" id="PNF20384.1"/>
    </source>
</evidence>